<evidence type="ECO:0000313" key="1">
    <source>
        <dbReference type="EMBL" id="GEC87541.1"/>
    </source>
</evidence>
<gene>
    <name evidence="1" type="ORF">CVA01_28550</name>
</gene>
<comment type="caution">
    <text evidence="1">The sequence shown here is derived from an EMBL/GenBank/DDBJ whole genome shotgun (WGS) entry which is preliminary data.</text>
</comment>
<dbReference type="RefSeq" id="WP_141331633.1">
    <property type="nucleotide sequence ID" value="NZ_BJNT01000029.1"/>
</dbReference>
<organism evidence="1 2">
    <name type="scientific">Corynebacterium variabile</name>
    <dbReference type="NCBI Taxonomy" id="1727"/>
    <lineage>
        <taxon>Bacteria</taxon>
        <taxon>Bacillati</taxon>
        <taxon>Actinomycetota</taxon>
        <taxon>Actinomycetes</taxon>
        <taxon>Mycobacteriales</taxon>
        <taxon>Corynebacteriaceae</taxon>
        <taxon>Corynebacterium</taxon>
    </lineage>
</organism>
<evidence type="ECO:0000313" key="2">
    <source>
        <dbReference type="Proteomes" id="UP000319986"/>
    </source>
</evidence>
<proteinExistence type="predicted"/>
<dbReference type="EMBL" id="BJNT01000029">
    <property type="protein sequence ID" value="GEC87541.1"/>
    <property type="molecule type" value="Genomic_DNA"/>
</dbReference>
<dbReference type="Proteomes" id="UP000319986">
    <property type="component" value="Unassembled WGS sequence"/>
</dbReference>
<reference evidence="1 2" key="1">
    <citation type="submission" date="2019-06" db="EMBL/GenBank/DDBJ databases">
        <title>Whole genome shotgun sequence of Corynebacterium variabile NBRC 15286.</title>
        <authorList>
            <person name="Hosoyama A."/>
            <person name="Uohara A."/>
            <person name="Ohji S."/>
            <person name="Ichikawa N."/>
        </authorList>
    </citation>
    <scope>NUCLEOTIDE SEQUENCE [LARGE SCALE GENOMIC DNA]</scope>
    <source>
        <strain evidence="1 2">NBRC 15286</strain>
    </source>
</reference>
<dbReference type="GeneID" id="82888924"/>
<accession>A0A4Y4C3D7</accession>
<name>A0A4Y4C3D7_9CORY</name>
<dbReference type="AlphaFoldDB" id="A0A4Y4C3D7"/>
<protein>
    <submittedName>
        <fullName evidence="1">Uncharacterized protein</fullName>
    </submittedName>
</protein>
<sequence length="74" mass="7639">MRTVAAIVTNEGIQVAISCTEDDLENAAIAVLVSAIVRLSEEYGTGEARRAAAEEIGVRIARIAAIGVEKGLAA</sequence>